<evidence type="ECO:0000313" key="6">
    <source>
        <dbReference type="EMBL" id="GBG88829.1"/>
    </source>
</evidence>
<dbReference type="InterPro" id="IPR012677">
    <property type="entry name" value="Nucleotide-bd_a/b_plait_sf"/>
</dbReference>
<protein>
    <recommendedName>
        <fullName evidence="5">RRM domain-containing protein</fullName>
    </recommendedName>
</protein>
<accession>A0A388M2X3</accession>
<comment type="caution">
    <text evidence="6">The sequence shown here is derived from an EMBL/GenBank/DDBJ whole genome shotgun (WGS) entry which is preliminary data.</text>
</comment>
<feature type="domain" description="RRM" evidence="5">
    <location>
        <begin position="191"/>
        <end position="268"/>
    </location>
</feature>
<dbReference type="Pfam" id="PF00076">
    <property type="entry name" value="RRM_1"/>
    <property type="match status" value="2"/>
</dbReference>
<dbReference type="GO" id="GO:0003723">
    <property type="term" value="F:RNA binding"/>
    <property type="evidence" value="ECO:0007669"/>
    <property type="project" value="UniProtKB-UniRule"/>
</dbReference>
<dbReference type="SMART" id="SM00360">
    <property type="entry name" value="RRM"/>
    <property type="match status" value="2"/>
</dbReference>
<dbReference type="Gene3D" id="3.30.70.330">
    <property type="match status" value="2"/>
</dbReference>
<dbReference type="SUPFAM" id="SSF54928">
    <property type="entry name" value="RNA-binding domain, RBD"/>
    <property type="match status" value="1"/>
</dbReference>
<dbReference type="Proteomes" id="UP000265515">
    <property type="component" value="Unassembled WGS sequence"/>
</dbReference>
<dbReference type="OrthoDB" id="431169at2759"/>
<dbReference type="PROSITE" id="PS50102">
    <property type="entry name" value="RRM"/>
    <property type="match status" value="2"/>
</dbReference>
<dbReference type="PANTHER" id="PTHR10501">
    <property type="entry name" value="U1 SMALL NUCLEAR RIBONUCLEOPROTEIN A/U2 SMALL NUCLEAR RIBONUCLEOPROTEIN B"/>
    <property type="match status" value="1"/>
</dbReference>
<evidence type="ECO:0000256" key="4">
    <source>
        <dbReference type="PROSITE-ProRule" id="PRU00176"/>
    </source>
</evidence>
<dbReference type="InterPro" id="IPR035979">
    <property type="entry name" value="RBD_domain_sf"/>
</dbReference>
<comment type="subcellular location">
    <subcellularLocation>
        <location evidence="1">Nucleus</location>
    </subcellularLocation>
</comment>
<dbReference type="GO" id="GO:0005634">
    <property type="term" value="C:nucleus"/>
    <property type="evidence" value="ECO:0007669"/>
    <property type="project" value="UniProtKB-SubCell"/>
</dbReference>
<sequence length="286" mass="30236">MSDASIKEERGGGGGGDDVVRTLFISGLPQDVQERELFNLFRPCDGYESSQLQVTSRSVHPVGFATFVDQPSALSARDALNGVIFDPAAGLKLRIELAKANSKPKRARTEDGGVNGTADKKFRGSVGLAPMSNPLMDPFAPYSGPGSYYGSVSRSAVMGGSYGGPEPIGIGSASGVMSSGGKLGGSNPPCTTLFVANLGPTCNELELRDLFSSCPGFVKLRIQMKRGAPVAFAEFQDIHSSTMAINQLQNYMLPSCDRGGVRLEYAKSRMGLPSRHQSNDSGDRSN</sequence>
<evidence type="ECO:0000256" key="1">
    <source>
        <dbReference type="ARBA" id="ARBA00004123"/>
    </source>
</evidence>
<dbReference type="Gramene" id="GBG88829">
    <property type="protein sequence ID" value="GBG88829"/>
    <property type="gene ID" value="CBR_g48442"/>
</dbReference>
<name>A0A388M2X3_CHABU</name>
<dbReference type="EMBL" id="BFEA01000697">
    <property type="protein sequence ID" value="GBG88829.1"/>
    <property type="molecule type" value="Genomic_DNA"/>
</dbReference>
<evidence type="ECO:0000256" key="2">
    <source>
        <dbReference type="ARBA" id="ARBA00022884"/>
    </source>
</evidence>
<evidence type="ECO:0000313" key="7">
    <source>
        <dbReference type="Proteomes" id="UP000265515"/>
    </source>
</evidence>
<evidence type="ECO:0000259" key="5">
    <source>
        <dbReference type="PROSITE" id="PS50102"/>
    </source>
</evidence>
<reference evidence="6 7" key="1">
    <citation type="journal article" date="2018" name="Cell">
        <title>The Chara Genome: Secondary Complexity and Implications for Plant Terrestrialization.</title>
        <authorList>
            <person name="Nishiyama T."/>
            <person name="Sakayama H."/>
            <person name="Vries J.D."/>
            <person name="Buschmann H."/>
            <person name="Saint-Marcoux D."/>
            <person name="Ullrich K.K."/>
            <person name="Haas F.B."/>
            <person name="Vanderstraeten L."/>
            <person name="Becker D."/>
            <person name="Lang D."/>
            <person name="Vosolsobe S."/>
            <person name="Rombauts S."/>
            <person name="Wilhelmsson P.K.I."/>
            <person name="Janitza P."/>
            <person name="Kern R."/>
            <person name="Heyl A."/>
            <person name="Rumpler F."/>
            <person name="Villalobos L.I.A.C."/>
            <person name="Clay J.M."/>
            <person name="Skokan R."/>
            <person name="Toyoda A."/>
            <person name="Suzuki Y."/>
            <person name="Kagoshima H."/>
            <person name="Schijlen E."/>
            <person name="Tajeshwar N."/>
            <person name="Catarino B."/>
            <person name="Hetherington A.J."/>
            <person name="Saltykova A."/>
            <person name="Bonnot C."/>
            <person name="Breuninger H."/>
            <person name="Symeonidi A."/>
            <person name="Radhakrishnan G.V."/>
            <person name="Van Nieuwerburgh F."/>
            <person name="Deforce D."/>
            <person name="Chang C."/>
            <person name="Karol K.G."/>
            <person name="Hedrich R."/>
            <person name="Ulvskov P."/>
            <person name="Glockner G."/>
            <person name="Delwiche C.F."/>
            <person name="Petrasek J."/>
            <person name="Van de Peer Y."/>
            <person name="Friml J."/>
            <person name="Beilby M."/>
            <person name="Dolan L."/>
            <person name="Kohara Y."/>
            <person name="Sugano S."/>
            <person name="Fujiyama A."/>
            <person name="Delaux P.-M."/>
            <person name="Quint M."/>
            <person name="TheiBen G."/>
            <person name="Hagemann M."/>
            <person name="Harholt J."/>
            <person name="Dunand C."/>
            <person name="Zachgo S."/>
            <person name="Langdale J."/>
            <person name="Maumus F."/>
            <person name="Straeten D.V.D."/>
            <person name="Gould S.B."/>
            <person name="Rensing S.A."/>
        </authorList>
    </citation>
    <scope>NUCLEOTIDE SEQUENCE [LARGE SCALE GENOMIC DNA]</scope>
    <source>
        <strain evidence="6 7">S276</strain>
    </source>
</reference>
<evidence type="ECO:0000256" key="3">
    <source>
        <dbReference type="ARBA" id="ARBA00023242"/>
    </source>
</evidence>
<feature type="domain" description="RRM" evidence="5">
    <location>
        <begin position="21"/>
        <end position="100"/>
    </location>
</feature>
<dbReference type="AlphaFoldDB" id="A0A388M2X3"/>
<dbReference type="InterPro" id="IPR000504">
    <property type="entry name" value="RRM_dom"/>
</dbReference>
<gene>
    <name evidence="6" type="ORF">CBR_g48442</name>
</gene>
<keyword evidence="2 4" id="KW-0694">RNA-binding</keyword>
<organism evidence="6 7">
    <name type="scientific">Chara braunii</name>
    <name type="common">Braun's stonewort</name>
    <dbReference type="NCBI Taxonomy" id="69332"/>
    <lineage>
        <taxon>Eukaryota</taxon>
        <taxon>Viridiplantae</taxon>
        <taxon>Streptophyta</taxon>
        <taxon>Charophyceae</taxon>
        <taxon>Charales</taxon>
        <taxon>Characeae</taxon>
        <taxon>Chara</taxon>
    </lineage>
</organism>
<keyword evidence="7" id="KW-1185">Reference proteome</keyword>
<keyword evidence="3" id="KW-0539">Nucleus</keyword>
<dbReference type="FunFam" id="3.30.70.330:FF:000037">
    <property type="entry name" value="RNA-binding protein with multiple splicing 2"/>
    <property type="match status" value="1"/>
</dbReference>
<proteinExistence type="predicted"/>